<keyword evidence="4 9" id="KW-1133">Transmembrane helix</keyword>
<keyword evidence="2" id="KW-0813">Transport</keyword>
<feature type="transmembrane region" description="Helical" evidence="9">
    <location>
        <begin position="402"/>
        <end position="424"/>
    </location>
</feature>
<evidence type="ECO:0000256" key="10">
    <source>
        <dbReference type="SAM" id="SignalP"/>
    </source>
</evidence>
<gene>
    <name evidence="12" type="ORF">PEVE_00007272</name>
</gene>
<dbReference type="Pfam" id="PF07885">
    <property type="entry name" value="Ion_trans_2"/>
    <property type="match status" value="1"/>
</dbReference>
<dbReference type="InterPro" id="IPR013099">
    <property type="entry name" value="K_chnl_dom"/>
</dbReference>
<feature type="transmembrane region" description="Helical" evidence="9">
    <location>
        <begin position="168"/>
        <end position="188"/>
    </location>
</feature>
<keyword evidence="5" id="KW-0406">Ion transport</keyword>
<evidence type="ECO:0000256" key="8">
    <source>
        <dbReference type="SAM" id="Coils"/>
    </source>
</evidence>
<dbReference type="EMBL" id="CALNXI010001485">
    <property type="protein sequence ID" value="CAH3170429.1"/>
    <property type="molecule type" value="Genomic_DNA"/>
</dbReference>
<organism evidence="12 13">
    <name type="scientific">Porites evermanni</name>
    <dbReference type="NCBI Taxonomy" id="104178"/>
    <lineage>
        <taxon>Eukaryota</taxon>
        <taxon>Metazoa</taxon>
        <taxon>Cnidaria</taxon>
        <taxon>Anthozoa</taxon>
        <taxon>Hexacorallia</taxon>
        <taxon>Scleractinia</taxon>
        <taxon>Fungiina</taxon>
        <taxon>Poritidae</taxon>
        <taxon>Porites</taxon>
    </lineage>
</organism>
<feature type="transmembrane region" description="Helical" evidence="9">
    <location>
        <begin position="233"/>
        <end position="253"/>
    </location>
</feature>
<evidence type="ECO:0000256" key="3">
    <source>
        <dbReference type="ARBA" id="ARBA00022692"/>
    </source>
</evidence>
<evidence type="ECO:0000259" key="11">
    <source>
        <dbReference type="Pfam" id="PF07885"/>
    </source>
</evidence>
<evidence type="ECO:0000313" key="13">
    <source>
        <dbReference type="Proteomes" id="UP001159427"/>
    </source>
</evidence>
<evidence type="ECO:0000313" key="12">
    <source>
        <dbReference type="EMBL" id="CAH3170429.1"/>
    </source>
</evidence>
<reference evidence="12 13" key="1">
    <citation type="submission" date="2022-05" db="EMBL/GenBank/DDBJ databases">
        <authorList>
            <consortium name="Genoscope - CEA"/>
            <person name="William W."/>
        </authorList>
    </citation>
    <scope>NUCLEOTIDE SEQUENCE [LARGE SCALE GENOMIC DNA]</scope>
</reference>
<dbReference type="SUPFAM" id="SSF81324">
    <property type="entry name" value="Voltage-gated potassium channels"/>
    <property type="match status" value="1"/>
</dbReference>
<keyword evidence="3 9" id="KW-0812">Transmembrane</keyword>
<dbReference type="PANTHER" id="PTHR11537">
    <property type="entry name" value="VOLTAGE-GATED POTASSIUM CHANNEL"/>
    <property type="match status" value="1"/>
</dbReference>
<keyword evidence="6 9" id="KW-0472">Membrane</keyword>
<feature type="coiled-coil region" evidence="8">
    <location>
        <begin position="457"/>
        <end position="484"/>
    </location>
</feature>
<dbReference type="PRINTS" id="PR00169">
    <property type="entry name" value="KCHANNEL"/>
</dbReference>
<name>A0ABN8QU53_9CNID</name>
<dbReference type="Gene3D" id="1.10.287.70">
    <property type="match status" value="1"/>
</dbReference>
<protein>
    <recommendedName>
        <fullName evidence="11">Potassium channel domain-containing protein</fullName>
    </recommendedName>
</protein>
<keyword evidence="10" id="KW-0732">Signal</keyword>
<evidence type="ECO:0000256" key="2">
    <source>
        <dbReference type="ARBA" id="ARBA00022448"/>
    </source>
</evidence>
<accession>A0ABN8QU53</accession>
<evidence type="ECO:0000256" key="9">
    <source>
        <dbReference type="SAM" id="Phobius"/>
    </source>
</evidence>
<dbReference type="SUPFAM" id="SSF53850">
    <property type="entry name" value="Periplasmic binding protein-like II"/>
    <property type="match status" value="1"/>
</dbReference>
<dbReference type="InterPro" id="IPR028325">
    <property type="entry name" value="VG_K_chnl"/>
</dbReference>
<sequence>MKLRTMSSMILILIGILLWKPFFTTDAASDQACPTTLPVRISALNFPPLVEPSPDRAKALKGVLGEFIIHIIRKCFLRDCKLNASSVQTTVFNTTWSFLRSIQDGEATIAFPITRPIKMWLSDDDYIGPKMSFQEFFVSPGYSLVMDVEYINKKANDIIVQSLMENTWPIIVFTLLIAGISGIIVWILETYFNEEEFPRSFTKGSYEGFWWAFVSMTTVGYGDKTPKFIFGRLFGIAWILTGLVVIAVFTATATSSLSVSPSDLAVLEGTTVGVLNVTSAGLEAKQRGAIVKEFPSAELLFRGLEANIIDGIFMDKFKAGHYLHSRNKSNLKVFLSVDTSEAVKYDLAVLGVSANNSCFKSAIMKRDVDELLLQYLKPVAAYNQDSDSTSIFSGASKSTQRFLFITMGVFLCLVLLGIIGELVYKTMWKANKRVENSEDGIELKDVKVQSNSSKGNLKDIEDKLGQLVCEVRKLQEQLVNISSQANGTFAQSTTHM</sequence>
<comment type="caution">
    <text evidence="12">The sequence shown here is derived from an EMBL/GenBank/DDBJ whole genome shotgun (WGS) entry which is preliminary data.</text>
</comment>
<evidence type="ECO:0000256" key="4">
    <source>
        <dbReference type="ARBA" id="ARBA00022989"/>
    </source>
</evidence>
<feature type="signal peptide" evidence="10">
    <location>
        <begin position="1"/>
        <end position="27"/>
    </location>
</feature>
<evidence type="ECO:0000256" key="6">
    <source>
        <dbReference type="ARBA" id="ARBA00023136"/>
    </source>
</evidence>
<dbReference type="PANTHER" id="PTHR11537:SF252">
    <property type="entry name" value="POTASSIUM VOLTAGE-GATED CHANNEL PROTEIN SHAW"/>
    <property type="match status" value="1"/>
</dbReference>
<feature type="chain" id="PRO_5047434782" description="Potassium channel domain-containing protein" evidence="10">
    <location>
        <begin position="28"/>
        <end position="496"/>
    </location>
</feature>
<keyword evidence="8" id="KW-0175">Coiled coil</keyword>
<evidence type="ECO:0000256" key="7">
    <source>
        <dbReference type="ARBA" id="ARBA00023303"/>
    </source>
</evidence>
<keyword evidence="7" id="KW-0407">Ion channel</keyword>
<evidence type="ECO:0000256" key="1">
    <source>
        <dbReference type="ARBA" id="ARBA00004141"/>
    </source>
</evidence>
<dbReference type="Proteomes" id="UP001159427">
    <property type="component" value="Unassembled WGS sequence"/>
</dbReference>
<evidence type="ECO:0000256" key="5">
    <source>
        <dbReference type="ARBA" id="ARBA00023065"/>
    </source>
</evidence>
<feature type="domain" description="Potassium channel" evidence="11">
    <location>
        <begin position="185"/>
        <end position="255"/>
    </location>
</feature>
<proteinExistence type="predicted"/>
<keyword evidence="13" id="KW-1185">Reference proteome</keyword>
<dbReference type="Gene3D" id="3.40.190.10">
    <property type="entry name" value="Periplasmic binding protein-like II"/>
    <property type="match status" value="1"/>
</dbReference>
<comment type="subcellular location">
    <subcellularLocation>
        <location evidence="1">Membrane</location>
        <topology evidence="1">Multi-pass membrane protein</topology>
    </subcellularLocation>
</comment>